<reference evidence="8 9" key="1">
    <citation type="submission" date="2019-09" db="EMBL/GenBank/DDBJ databases">
        <authorList>
            <person name="Depoorter E."/>
        </authorList>
    </citation>
    <scope>NUCLEOTIDE SEQUENCE [LARGE SCALE GENOMIC DNA]</scope>
    <source>
        <strain evidence="8">LMG 24065</strain>
    </source>
</reference>
<sequence>MSGYRELKAQADELMKRAEEARQAELETVLQEVRTRVAEYGLTPRQIFGRQGSATRAARKTAAVAPKYRDPNTGATWSGRGREPAWIKGKRRVRFLIERQEG</sequence>
<dbReference type="GeneID" id="93031258"/>
<evidence type="ECO:0000256" key="1">
    <source>
        <dbReference type="ARBA" id="ARBA00004453"/>
    </source>
</evidence>
<dbReference type="RefSeq" id="WP_151050025.1">
    <property type="nucleotide sequence ID" value="NZ_CABVPN010000048.1"/>
</dbReference>
<evidence type="ECO:0000256" key="4">
    <source>
        <dbReference type="ARBA" id="ARBA00023125"/>
    </source>
</evidence>
<evidence type="ECO:0000256" key="3">
    <source>
        <dbReference type="ARBA" id="ARBA00022490"/>
    </source>
</evidence>
<dbReference type="SMART" id="SM00528">
    <property type="entry name" value="HNS"/>
    <property type="match status" value="1"/>
</dbReference>
<evidence type="ECO:0000256" key="2">
    <source>
        <dbReference type="ARBA" id="ARBA00010610"/>
    </source>
</evidence>
<keyword evidence="9" id="KW-1185">Reference proteome</keyword>
<dbReference type="InterPro" id="IPR027444">
    <property type="entry name" value="H-NS_C_dom"/>
</dbReference>
<keyword evidence="4" id="KW-0238">DNA-binding</keyword>
<proteinExistence type="inferred from homology"/>
<evidence type="ECO:0000256" key="6">
    <source>
        <dbReference type="SAM" id="MobiDB-lite"/>
    </source>
</evidence>
<keyword evidence="5" id="KW-0175">Coiled coil</keyword>
<dbReference type="AlphaFoldDB" id="A0A6P2R2T2"/>
<feature type="region of interest" description="Disordered" evidence="6">
    <location>
        <begin position="60"/>
        <end position="82"/>
    </location>
</feature>
<evidence type="ECO:0000259" key="7">
    <source>
        <dbReference type="SMART" id="SM00528"/>
    </source>
</evidence>
<feature type="domain" description="DNA-binding protein H-NS-like C-terminal" evidence="7">
    <location>
        <begin position="58"/>
        <end position="97"/>
    </location>
</feature>
<comment type="similarity">
    <text evidence="2">Belongs to the histone-like protein H-NS family.</text>
</comment>
<dbReference type="GO" id="GO:0003677">
    <property type="term" value="F:DNA binding"/>
    <property type="evidence" value="ECO:0007669"/>
    <property type="project" value="UniProtKB-KW"/>
</dbReference>
<feature type="coiled-coil region" evidence="5">
    <location>
        <begin position="1"/>
        <end position="36"/>
    </location>
</feature>
<dbReference type="Proteomes" id="UP000494125">
    <property type="component" value="Unassembled WGS sequence"/>
</dbReference>
<evidence type="ECO:0000313" key="8">
    <source>
        <dbReference type="EMBL" id="VWC26930.1"/>
    </source>
</evidence>
<accession>A0A6P2R2T2</accession>
<gene>
    <name evidence="8" type="ORF">BDI24065_06167</name>
</gene>
<dbReference type="SUPFAM" id="SSF81273">
    <property type="entry name" value="H-NS histone-like proteins"/>
    <property type="match status" value="1"/>
</dbReference>
<dbReference type="GO" id="GO:0009295">
    <property type="term" value="C:nucleoid"/>
    <property type="evidence" value="ECO:0007669"/>
    <property type="project" value="UniProtKB-SubCell"/>
</dbReference>
<protein>
    <submittedName>
        <fullName evidence="8">Histone family protein nucleoid-structuring protein H-NS</fullName>
    </submittedName>
</protein>
<keyword evidence="3" id="KW-0963">Cytoplasm</keyword>
<organism evidence="8 9">
    <name type="scientific">Burkholderia diffusa</name>
    <dbReference type="NCBI Taxonomy" id="488732"/>
    <lineage>
        <taxon>Bacteria</taxon>
        <taxon>Pseudomonadati</taxon>
        <taxon>Pseudomonadota</taxon>
        <taxon>Betaproteobacteria</taxon>
        <taxon>Burkholderiales</taxon>
        <taxon>Burkholderiaceae</taxon>
        <taxon>Burkholderia</taxon>
        <taxon>Burkholderia cepacia complex</taxon>
    </lineage>
</organism>
<dbReference type="Gene3D" id="4.10.430.30">
    <property type="match status" value="1"/>
</dbReference>
<dbReference type="EMBL" id="CABVPN010000048">
    <property type="protein sequence ID" value="VWC26930.1"/>
    <property type="molecule type" value="Genomic_DNA"/>
</dbReference>
<dbReference type="PANTHER" id="PTHR38097:SF2">
    <property type="entry name" value="DNA-BINDING PROTEIN STPA"/>
    <property type="match status" value="1"/>
</dbReference>
<evidence type="ECO:0000256" key="5">
    <source>
        <dbReference type="SAM" id="Coils"/>
    </source>
</evidence>
<name>A0A6P2R2T2_9BURK</name>
<dbReference type="Pfam" id="PF00816">
    <property type="entry name" value="Histone_HNS"/>
    <property type="match status" value="1"/>
</dbReference>
<comment type="subcellular location">
    <subcellularLocation>
        <location evidence="1">Cytoplasm</location>
        <location evidence="1">Nucleoid</location>
    </subcellularLocation>
</comment>
<evidence type="ECO:0000313" key="9">
    <source>
        <dbReference type="Proteomes" id="UP000494125"/>
    </source>
</evidence>
<dbReference type="PANTHER" id="PTHR38097">
    <property type="match status" value="1"/>
</dbReference>